<reference evidence="1" key="1">
    <citation type="submission" date="2020-03" db="EMBL/GenBank/DDBJ databases">
        <title>Hybrid Assembly of Korean Phytophthora infestans isolates.</title>
        <authorList>
            <person name="Prokchorchik M."/>
            <person name="Lee Y."/>
            <person name="Seo J."/>
            <person name="Cho J.-H."/>
            <person name="Park Y.-E."/>
            <person name="Jang D.-C."/>
            <person name="Im J.-S."/>
            <person name="Choi J.-G."/>
            <person name="Park H.-J."/>
            <person name="Lee G.-B."/>
            <person name="Lee Y.-G."/>
            <person name="Hong S.-Y."/>
            <person name="Cho K."/>
            <person name="Sohn K.H."/>
        </authorList>
    </citation>
    <scope>NUCLEOTIDE SEQUENCE</scope>
    <source>
        <strain evidence="1">KR_2_A2</strain>
    </source>
</reference>
<dbReference type="AlphaFoldDB" id="A0A8S9U9F6"/>
<sequence>MTDAPSLKWTVAETQTARKRPIITPTSYNFDDWTLEQIMMECTARKLNVVKNTCRRDHVKLLKAWDSNKEGVEVLVRQQRKRSKGQREEEAKRTTKGCMLRLLNILFSDNFFTSFLETGHQLRPDELDQGGST</sequence>
<evidence type="ECO:0000313" key="2">
    <source>
        <dbReference type="Proteomes" id="UP000704712"/>
    </source>
</evidence>
<name>A0A8S9U9F6_PHYIN</name>
<comment type="caution">
    <text evidence="1">The sequence shown here is derived from an EMBL/GenBank/DDBJ whole genome shotgun (WGS) entry which is preliminary data.</text>
</comment>
<dbReference type="EMBL" id="JAACNO010002121">
    <property type="protein sequence ID" value="KAF4135544.1"/>
    <property type="molecule type" value="Genomic_DNA"/>
</dbReference>
<evidence type="ECO:0000313" key="1">
    <source>
        <dbReference type="EMBL" id="KAF4135544.1"/>
    </source>
</evidence>
<accession>A0A8S9U9F6</accession>
<protein>
    <submittedName>
        <fullName evidence="1">Uncharacterized protein</fullName>
    </submittedName>
</protein>
<dbReference type="Proteomes" id="UP000704712">
    <property type="component" value="Unassembled WGS sequence"/>
</dbReference>
<proteinExistence type="predicted"/>
<gene>
    <name evidence="1" type="ORF">GN958_ATG15264</name>
</gene>
<organism evidence="1 2">
    <name type="scientific">Phytophthora infestans</name>
    <name type="common">Potato late blight agent</name>
    <name type="synonym">Botrytis infestans</name>
    <dbReference type="NCBI Taxonomy" id="4787"/>
    <lineage>
        <taxon>Eukaryota</taxon>
        <taxon>Sar</taxon>
        <taxon>Stramenopiles</taxon>
        <taxon>Oomycota</taxon>
        <taxon>Peronosporomycetes</taxon>
        <taxon>Peronosporales</taxon>
        <taxon>Peronosporaceae</taxon>
        <taxon>Phytophthora</taxon>
    </lineage>
</organism>